<sequence length="68" mass="7908">MTAGDRNTVFFHRTASRHKSSNQIIELVDSSGVTRLPLFLHLEVLYLHQVPFLVRLALCREKRFSINK</sequence>
<proteinExistence type="predicted"/>
<accession>A0A1Y0B173</accession>
<keyword evidence="1" id="KW-0496">Mitochondrion</keyword>
<protein>
    <submittedName>
        <fullName evidence="1">Uncharacterized protein</fullName>
    </submittedName>
</protein>
<dbReference type="EMBL" id="KY774314">
    <property type="protein sequence ID" value="ART31137.1"/>
    <property type="molecule type" value="Genomic_DNA"/>
</dbReference>
<evidence type="ECO:0000313" key="1">
    <source>
        <dbReference type="EMBL" id="ART31137.1"/>
    </source>
</evidence>
<reference evidence="1" key="1">
    <citation type="submission" date="2017-03" db="EMBL/GenBank/DDBJ databases">
        <title>The mitochondrial genome of the carnivorous plant Utricularia reniformis (Lentibulariaceae): structure, comparative analysis and evolutionary landmarks.</title>
        <authorList>
            <person name="Silva S.R."/>
            <person name="Alvarenga D.O."/>
            <person name="Michael T.P."/>
            <person name="Miranda V.F.O."/>
            <person name="Varani A.M."/>
        </authorList>
    </citation>
    <scope>NUCLEOTIDE SEQUENCE</scope>
</reference>
<name>A0A1Y0B173_9LAMI</name>
<geneLocation type="mitochondrion" evidence="1"/>
<organism evidence="1">
    <name type="scientific">Utricularia reniformis</name>
    <dbReference type="NCBI Taxonomy" id="192314"/>
    <lineage>
        <taxon>Eukaryota</taxon>
        <taxon>Viridiplantae</taxon>
        <taxon>Streptophyta</taxon>
        <taxon>Embryophyta</taxon>
        <taxon>Tracheophyta</taxon>
        <taxon>Spermatophyta</taxon>
        <taxon>Magnoliopsida</taxon>
        <taxon>eudicotyledons</taxon>
        <taxon>Gunneridae</taxon>
        <taxon>Pentapetalae</taxon>
        <taxon>asterids</taxon>
        <taxon>lamiids</taxon>
        <taxon>Lamiales</taxon>
        <taxon>Lentibulariaceae</taxon>
        <taxon>Utricularia</taxon>
    </lineage>
</organism>
<dbReference type="AlphaFoldDB" id="A0A1Y0B173"/>
<gene>
    <name evidence="1" type="ORF">AEK19_MT0908</name>
</gene>